<sequence length="122" mass="13054">MGLSGSTICTCPDGQYTMNKRCRLCDRQNICGVIDNVHCSETPSPTSYGYVCFCPNNQFIANKPCSDLTTTTQTSTIGTTTRPVVTTPEKLGNVTGKIAVLDGGKSAERLHTAVYRDGAAVR</sequence>
<evidence type="ECO:0000313" key="2">
    <source>
        <dbReference type="Proteomes" id="UP000663836"/>
    </source>
</evidence>
<evidence type="ECO:0000313" key="1">
    <source>
        <dbReference type="EMBL" id="CAF4066492.1"/>
    </source>
</evidence>
<dbReference type="Proteomes" id="UP000663836">
    <property type="component" value="Unassembled WGS sequence"/>
</dbReference>
<proteinExistence type="predicted"/>
<dbReference type="EMBL" id="CAJOBD010006651">
    <property type="protein sequence ID" value="CAF4066492.1"/>
    <property type="molecule type" value="Genomic_DNA"/>
</dbReference>
<feature type="non-terminal residue" evidence="1">
    <location>
        <position position="122"/>
    </location>
</feature>
<protein>
    <submittedName>
        <fullName evidence="1">Uncharacterized protein</fullName>
    </submittedName>
</protein>
<reference evidence="1" key="1">
    <citation type="submission" date="2021-02" db="EMBL/GenBank/DDBJ databases">
        <authorList>
            <person name="Nowell W R."/>
        </authorList>
    </citation>
    <scope>NUCLEOTIDE SEQUENCE</scope>
</reference>
<organism evidence="1 2">
    <name type="scientific">Rotaria sordida</name>
    <dbReference type="NCBI Taxonomy" id="392033"/>
    <lineage>
        <taxon>Eukaryota</taxon>
        <taxon>Metazoa</taxon>
        <taxon>Spiralia</taxon>
        <taxon>Gnathifera</taxon>
        <taxon>Rotifera</taxon>
        <taxon>Eurotatoria</taxon>
        <taxon>Bdelloidea</taxon>
        <taxon>Philodinida</taxon>
        <taxon>Philodinidae</taxon>
        <taxon>Rotaria</taxon>
    </lineage>
</organism>
<dbReference type="AlphaFoldDB" id="A0A819SY17"/>
<gene>
    <name evidence="1" type="ORF">JBS370_LOCUS29900</name>
</gene>
<comment type="caution">
    <text evidence="1">The sequence shown here is derived from an EMBL/GenBank/DDBJ whole genome shotgun (WGS) entry which is preliminary data.</text>
</comment>
<accession>A0A819SY17</accession>
<name>A0A819SY17_9BILA</name>